<keyword evidence="4" id="KW-1185">Reference proteome</keyword>
<dbReference type="InterPro" id="IPR001128">
    <property type="entry name" value="Cyt_P450"/>
</dbReference>
<organism evidence="3 4">
    <name type="scientific">Sphingomonas hominis</name>
    <dbReference type="NCBI Taxonomy" id="2741495"/>
    <lineage>
        <taxon>Bacteria</taxon>
        <taxon>Pseudomonadati</taxon>
        <taxon>Pseudomonadota</taxon>
        <taxon>Alphaproteobacteria</taxon>
        <taxon>Sphingomonadales</taxon>
        <taxon>Sphingomonadaceae</taxon>
        <taxon>Sphingomonas</taxon>
    </lineage>
</organism>
<dbReference type="Gene3D" id="1.10.630.10">
    <property type="entry name" value="Cytochrome P450"/>
    <property type="match status" value="1"/>
</dbReference>
<keyword evidence="2" id="KW-0560">Oxidoreductase</keyword>
<sequence length="456" mass="50839">MHLVSDHIVEGRHGPTFPQAYPTLPGVRLTDIRAFTGGQPWADYAAMRAQAPVMWHEGPRTSGGSAGVGFWAVTGYEDVKRVNGDPDTFSSEAGGILMGLGPEETRHPTLFSASTNSMINLDGRPHRQLRREHMPYFTASYMRGLRERVRAEVTRLLDAMATLGKCDFVEKFAQRLPIFTLCEMLGVPAEDRERFVGWIHFLELAQQVAAEQIEQLAGLSEPSPQIAAFIELFNKNVGEMFEYGRDMLAKRRANPQNDLMSAIANAEVEGKRLPGEYLDGAWLLIVFAGNDTTRNTLSGAMKLFTKHPDQKVRLQADGGLLTNAVHEITRMVSPVIYMRRTATRDVELNGQMIAEGEKVIMYYGAANRDAAMFADPDRFDIARANAGKNIAFGYGPHLCIGRMTAQVQLEEAYRQIFARFPDIHWSGGIDIAPNNFVHALRRLEVAFTPERQVRAA</sequence>
<dbReference type="PRINTS" id="PR00385">
    <property type="entry name" value="P450"/>
</dbReference>
<comment type="similarity">
    <text evidence="1 2">Belongs to the cytochrome P450 family.</text>
</comment>
<evidence type="ECO:0000256" key="2">
    <source>
        <dbReference type="RuleBase" id="RU000461"/>
    </source>
</evidence>
<dbReference type="EMBL" id="JABULH010000001">
    <property type="protein sequence ID" value="NTS63844.1"/>
    <property type="molecule type" value="Genomic_DNA"/>
</dbReference>
<protein>
    <submittedName>
        <fullName evidence="3">Cytochrome P450</fullName>
    </submittedName>
</protein>
<dbReference type="PANTHER" id="PTHR46696:SF4">
    <property type="entry name" value="BIOTIN BIOSYNTHESIS CYTOCHROME P450"/>
    <property type="match status" value="1"/>
</dbReference>
<proteinExistence type="inferred from homology"/>
<evidence type="ECO:0000313" key="4">
    <source>
        <dbReference type="Proteomes" id="UP000621447"/>
    </source>
</evidence>
<dbReference type="CDD" id="cd11033">
    <property type="entry name" value="CYP142-like"/>
    <property type="match status" value="1"/>
</dbReference>
<reference evidence="3 4" key="1">
    <citation type="submission" date="2020-06" db="EMBL/GenBank/DDBJ databases">
        <title>Sphingomonas hominis sp. nov., a member of the Sphingomonas, isolated from the hair of a 22-year-old girl.</title>
        <authorList>
            <person name="Zhang D.-F."/>
            <person name="Cui X.-W."/>
        </authorList>
    </citation>
    <scope>NUCLEOTIDE SEQUENCE [LARGE SCALE GENOMIC DNA]</scope>
    <source>
        <strain evidence="3 4">HHU CXW</strain>
    </source>
</reference>
<evidence type="ECO:0000256" key="1">
    <source>
        <dbReference type="ARBA" id="ARBA00010617"/>
    </source>
</evidence>
<name>A0ABX2JE55_9SPHN</name>
<evidence type="ECO:0000313" key="3">
    <source>
        <dbReference type="EMBL" id="NTS63844.1"/>
    </source>
</evidence>
<dbReference type="PANTHER" id="PTHR46696">
    <property type="entry name" value="P450, PUTATIVE (EUROFUNG)-RELATED"/>
    <property type="match status" value="1"/>
</dbReference>
<keyword evidence="2" id="KW-0408">Iron</keyword>
<dbReference type="RefSeq" id="WP_174191941.1">
    <property type="nucleotide sequence ID" value="NZ_JABULH010000001.1"/>
</dbReference>
<dbReference type="PRINTS" id="PR00359">
    <property type="entry name" value="BP450"/>
</dbReference>
<comment type="caution">
    <text evidence="3">The sequence shown here is derived from an EMBL/GenBank/DDBJ whole genome shotgun (WGS) entry which is preliminary data.</text>
</comment>
<dbReference type="InterPro" id="IPR017972">
    <property type="entry name" value="Cyt_P450_CS"/>
</dbReference>
<dbReference type="Proteomes" id="UP000621447">
    <property type="component" value="Unassembled WGS sequence"/>
</dbReference>
<dbReference type="InterPro" id="IPR002397">
    <property type="entry name" value="Cyt_P450_B"/>
</dbReference>
<gene>
    <name evidence="3" type="ORF">HRV97_01545</name>
</gene>
<keyword evidence="2" id="KW-0349">Heme</keyword>
<keyword evidence="2" id="KW-0479">Metal-binding</keyword>
<dbReference type="PROSITE" id="PS00086">
    <property type="entry name" value="CYTOCHROME_P450"/>
    <property type="match status" value="1"/>
</dbReference>
<dbReference type="InterPro" id="IPR036396">
    <property type="entry name" value="Cyt_P450_sf"/>
</dbReference>
<dbReference type="Pfam" id="PF00067">
    <property type="entry name" value="p450"/>
    <property type="match status" value="1"/>
</dbReference>
<dbReference type="SUPFAM" id="SSF48264">
    <property type="entry name" value="Cytochrome P450"/>
    <property type="match status" value="1"/>
</dbReference>
<keyword evidence="2" id="KW-0503">Monooxygenase</keyword>
<accession>A0ABX2JE55</accession>